<dbReference type="EMBL" id="CAJNOV010000291">
    <property type="protein sequence ID" value="CAF1016149.1"/>
    <property type="molecule type" value="Genomic_DNA"/>
</dbReference>
<evidence type="ECO:0000313" key="3">
    <source>
        <dbReference type="Proteomes" id="UP000663855"/>
    </source>
</evidence>
<comment type="caution">
    <text evidence="1">The sequence shown here is derived from an EMBL/GenBank/DDBJ whole genome shotgun (WGS) entry which is preliminary data.</text>
</comment>
<accession>A0A814HY37</accession>
<dbReference type="EMBL" id="CAJOBH010007293">
    <property type="protein sequence ID" value="CAF4079977.1"/>
    <property type="molecule type" value="Genomic_DNA"/>
</dbReference>
<reference evidence="1" key="1">
    <citation type="submission" date="2021-02" db="EMBL/GenBank/DDBJ databases">
        <authorList>
            <person name="Nowell W R."/>
        </authorList>
    </citation>
    <scope>NUCLEOTIDE SEQUENCE</scope>
</reference>
<gene>
    <name evidence="2" type="ORF">BYL167_LOCUS18011</name>
    <name evidence="1" type="ORF">CJN711_LOCUS3076</name>
</gene>
<protein>
    <submittedName>
        <fullName evidence="1">Uncharacterized protein</fullName>
    </submittedName>
</protein>
<sequence length="730" mass="85282">MNHPLLPATVIHDLINNYLTCHDQLKTGHVLKDYLDINEQILATILRSSYHICLKNLFDPLITKSFRYVKEPYRVSVRQSVISWPYNLPQSFDLNTFNKVWVYHSTHLFQLYTGLFSYSPFVYQPNYTLVDIFDVPFVLQPDSMSLHEQNFYKLYGNDLPTPPEIVETIQEFNTNLINRFRFDKILPFIDFNHFLLAGGSVLMCFLRNNTQFINSDLDFFLYRTKFQELHHHINIIQMCFNGEKVLCTWACIRALNTGTFICYNLTNNLTTLARSAIRINSHLVQNELLQRKQATQISDSSILNNIDDSREPFCLSSIDIKELSTRLQVNESIIICNANRLRVICDRLLELHEYFRRRVLERPDVALKEPTLNSKKMSLILEFFLQIDVDVFYMKTCRFRDAEPCPSIQGLFCNDESPKTRYSMVPCGTTNCPCCHSIENSSSHRFANGYTTYLNCPATCTTSNIVFVMTCPCGQYEFLDSTSGTLVDALRHHRLVCNQMIHSYLTGSALYHQMMTTSEQYQHYIMREMRLYEHSAHCPVALQLFLDRNPNYWCFIPMLEDETHKEDDLCARIIGATRSEIILMLAVDTEHQRKIVDLLCHVPLSSTRSKFSCVQKHEQRLFFDRFLTSLVDELPYIETDLYQMKIIAVLPTDESIILRYLIEALFIIHCEIKLNMICPIGIDPKRPYGLPYDPQWKSQMPRPTLRSTEFILSIIEKIKELNRRPSNNPE</sequence>
<dbReference type="Proteomes" id="UP000663855">
    <property type="component" value="Unassembled WGS sequence"/>
</dbReference>
<evidence type="ECO:0000313" key="2">
    <source>
        <dbReference type="EMBL" id="CAF4079977.1"/>
    </source>
</evidence>
<evidence type="ECO:0000313" key="1">
    <source>
        <dbReference type="EMBL" id="CAF1016149.1"/>
    </source>
</evidence>
<dbReference type="AlphaFoldDB" id="A0A814HY37"/>
<name>A0A814HY37_9BILA</name>
<dbReference type="Proteomes" id="UP000681967">
    <property type="component" value="Unassembled WGS sequence"/>
</dbReference>
<proteinExistence type="predicted"/>
<organism evidence="1 3">
    <name type="scientific">Rotaria magnacalcarata</name>
    <dbReference type="NCBI Taxonomy" id="392030"/>
    <lineage>
        <taxon>Eukaryota</taxon>
        <taxon>Metazoa</taxon>
        <taxon>Spiralia</taxon>
        <taxon>Gnathifera</taxon>
        <taxon>Rotifera</taxon>
        <taxon>Eurotatoria</taxon>
        <taxon>Bdelloidea</taxon>
        <taxon>Philodinida</taxon>
        <taxon>Philodinidae</taxon>
        <taxon>Rotaria</taxon>
    </lineage>
</organism>